<dbReference type="SUPFAM" id="SSF144020">
    <property type="entry name" value="FdhE-like"/>
    <property type="match status" value="1"/>
</dbReference>
<dbReference type="Pfam" id="PF04216">
    <property type="entry name" value="FdhE_N"/>
    <property type="match status" value="1"/>
</dbReference>
<feature type="domain" description="FdhE N-terminal" evidence="3">
    <location>
        <begin position="20"/>
        <end position="179"/>
    </location>
</feature>
<dbReference type="InterPro" id="IPR056797">
    <property type="entry name" value="FdhE_central"/>
</dbReference>
<dbReference type="PANTHER" id="PTHR37689">
    <property type="entry name" value="PROTEIN FDHE"/>
    <property type="match status" value="1"/>
</dbReference>
<comment type="subcellular location">
    <subcellularLocation>
        <location evidence="2">Cytoplasm</location>
    </subcellularLocation>
</comment>
<feature type="domain" description="FdhE central" evidence="4">
    <location>
        <begin position="187"/>
        <end position="225"/>
    </location>
</feature>
<dbReference type="InterPro" id="IPR024064">
    <property type="entry name" value="FdhE-like_sf"/>
</dbReference>
<evidence type="ECO:0000256" key="1">
    <source>
        <dbReference type="ARBA" id="ARBA00022490"/>
    </source>
</evidence>
<evidence type="ECO:0000259" key="4">
    <source>
        <dbReference type="Pfam" id="PF24859"/>
    </source>
</evidence>
<dbReference type="InterPro" id="IPR056796">
    <property type="entry name" value="FdhE_C"/>
</dbReference>
<dbReference type="RefSeq" id="WP_071072399.1">
    <property type="nucleotide sequence ID" value="NZ_CP017755.1"/>
</dbReference>
<dbReference type="Pfam" id="PF24859">
    <property type="entry name" value="FdhE_central"/>
    <property type="match status" value="1"/>
</dbReference>
<accession>A0ABM6FDI1</accession>
<dbReference type="EMBL" id="CP017755">
    <property type="protein sequence ID" value="AOZ09860.1"/>
    <property type="molecule type" value="Genomic_DNA"/>
</dbReference>
<keyword evidence="7" id="KW-1185">Reference proteome</keyword>
<comment type="similarity">
    <text evidence="2">Belongs to the FdhE family.</text>
</comment>
<comment type="function">
    <text evidence="2">Necessary for formate dehydrogenase activity.</text>
</comment>
<evidence type="ECO:0000259" key="5">
    <source>
        <dbReference type="Pfam" id="PF24860"/>
    </source>
</evidence>
<feature type="domain" description="FdhE C-terminal" evidence="5">
    <location>
        <begin position="226"/>
        <end position="302"/>
    </location>
</feature>
<evidence type="ECO:0000259" key="3">
    <source>
        <dbReference type="Pfam" id="PF04216"/>
    </source>
</evidence>
<dbReference type="Proteomes" id="UP000177515">
    <property type="component" value="Chromosome 2"/>
</dbReference>
<proteinExistence type="inferred from homology"/>
<dbReference type="CDD" id="cd16341">
    <property type="entry name" value="FdhE"/>
    <property type="match status" value="1"/>
</dbReference>
<organism evidence="6 7">
    <name type="scientific">Cupriavidus malaysiensis</name>
    <dbReference type="NCBI Taxonomy" id="367825"/>
    <lineage>
        <taxon>Bacteria</taxon>
        <taxon>Pseudomonadati</taxon>
        <taxon>Pseudomonadota</taxon>
        <taxon>Betaproteobacteria</taxon>
        <taxon>Burkholderiales</taxon>
        <taxon>Burkholderiaceae</taxon>
        <taxon>Cupriavidus</taxon>
    </lineage>
</organism>
<dbReference type="HAMAP" id="MF_00611">
    <property type="entry name" value="FdeH"/>
    <property type="match status" value="1"/>
</dbReference>
<keyword evidence="1 2" id="KW-0963">Cytoplasm</keyword>
<sequence length="313" mass="33415">MAQRILQPHEIESLDHVALARLRLPRHGDVFSARAARLRQLSGGNPIGPYLEAMAVLAAAQHEIAQTLAVPAPDPRDIELALAHGMPPLTAAGGQGHGAWRGALAGLLSRLDQAPALPPPARQALARLGTLPARELEDQVQALLAGRDDGIDAALAPFLMAALQVSWTHQAGQLREQDVPLLEVAGVCPVCGSLPVASIVRIGGRFQGLRYLHCGLCASEWHMVRVKCSHCESTEGIAYYTVDGAGEAVKAESCDHCHSYRKICYMEKDPQVEPLADDLATLTLDVLMGEAGYARASANPLLWQPGREAADGR</sequence>
<reference evidence="6 7" key="1">
    <citation type="submission" date="2016-10" db="EMBL/GenBank/DDBJ databases">
        <title>Complete genome sequences of three Cupriavidus strains isolated from various Malaysian environments.</title>
        <authorList>
            <person name="Abdullah A.A.-A."/>
            <person name="Shafie N.A.H."/>
            <person name="Lau N.S."/>
        </authorList>
    </citation>
    <scope>NUCLEOTIDE SEQUENCE [LARGE SCALE GENOMIC DNA]</scope>
    <source>
        <strain evidence="6 7">USMAA1020</strain>
    </source>
</reference>
<dbReference type="InterPro" id="IPR056774">
    <property type="entry name" value="FdhE_N"/>
</dbReference>
<evidence type="ECO:0000256" key="2">
    <source>
        <dbReference type="HAMAP-Rule" id="MF_00611"/>
    </source>
</evidence>
<evidence type="ECO:0000313" key="7">
    <source>
        <dbReference type="Proteomes" id="UP000177515"/>
    </source>
</evidence>
<dbReference type="PANTHER" id="PTHR37689:SF1">
    <property type="entry name" value="PROTEIN FDHE"/>
    <property type="match status" value="1"/>
</dbReference>
<dbReference type="PIRSF" id="PIRSF018296">
    <property type="entry name" value="Format_dh_formtn"/>
    <property type="match status" value="1"/>
</dbReference>
<dbReference type="NCBIfam" id="TIGR01562">
    <property type="entry name" value="FdhE"/>
    <property type="match status" value="1"/>
</dbReference>
<dbReference type="InterPro" id="IPR006452">
    <property type="entry name" value="Formate_DH_accessory"/>
</dbReference>
<name>A0ABM6FDI1_9BURK</name>
<gene>
    <name evidence="2" type="primary">fdhE</name>
    <name evidence="6" type="ORF">BKK80_29670</name>
</gene>
<dbReference type="Gene3D" id="3.90.1670.10">
    <property type="entry name" value="FdhE-like domain"/>
    <property type="match status" value="1"/>
</dbReference>
<dbReference type="Pfam" id="PF24860">
    <property type="entry name" value="FdhE_C"/>
    <property type="match status" value="1"/>
</dbReference>
<protein>
    <recommendedName>
        <fullName evidence="2">Protein FdhE homolog</fullName>
    </recommendedName>
</protein>
<evidence type="ECO:0000313" key="6">
    <source>
        <dbReference type="EMBL" id="AOZ09860.1"/>
    </source>
</evidence>